<dbReference type="InterPro" id="IPR007492">
    <property type="entry name" value="LytTR_DNA-bd_dom"/>
</dbReference>
<dbReference type="PANTHER" id="PTHR37299">
    <property type="entry name" value="TRANSCRIPTIONAL REGULATOR-RELATED"/>
    <property type="match status" value="1"/>
</dbReference>
<gene>
    <name evidence="3" type="ORF">G8759_12920</name>
</gene>
<protein>
    <submittedName>
        <fullName evidence="3">Response regulator transcription factor</fullName>
    </submittedName>
</protein>
<dbReference type="SMART" id="SM00448">
    <property type="entry name" value="REC"/>
    <property type="match status" value="1"/>
</dbReference>
<keyword evidence="1" id="KW-0597">Phosphoprotein</keyword>
<name>A0A6G9AMA7_9BACT</name>
<evidence type="ECO:0000313" key="4">
    <source>
        <dbReference type="Proteomes" id="UP000501802"/>
    </source>
</evidence>
<dbReference type="PANTHER" id="PTHR37299:SF1">
    <property type="entry name" value="STAGE 0 SPORULATION PROTEIN A HOMOLOG"/>
    <property type="match status" value="1"/>
</dbReference>
<dbReference type="KEGG" id="spib:G8759_12920"/>
<feature type="modified residue" description="4-aspartylphosphate" evidence="1">
    <location>
        <position position="57"/>
    </location>
</feature>
<evidence type="ECO:0000259" key="2">
    <source>
        <dbReference type="PROSITE" id="PS50110"/>
    </source>
</evidence>
<dbReference type="RefSeq" id="WP_167208560.1">
    <property type="nucleotide sequence ID" value="NZ_CP050063.1"/>
</dbReference>
<dbReference type="Proteomes" id="UP000501802">
    <property type="component" value="Chromosome"/>
</dbReference>
<dbReference type="Gene3D" id="3.40.50.2300">
    <property type="match status" value="1"/>
</dbReference>
<dbReference type="Pfam" id="PF04397">
    <property type="entry name" value="LytTR"/>
    <property type="match status" value="1"/>
</dbReference>
<dbReference type="SMART" id="SM00850">
    <property type="entry name" value="LytTR"/>
    <property type="match status" value="1"/>
</dbReference>
<dbReference type="InterPro" id="IPR046947">
    <property type="entry name" value="LytR-like"/>
</dbReference>
<evidence type="ECO:0000256" key="1">
    <source>
        <dbReference type="PROSITE-ProRule" id="PRU00169"/>
    </source>
</evidence>
<dbReference type="EMBL" id="CP050063">
    <property type="protein sequence ID" value="QIP13466.1"/>
    <property type="molecule type" value="Genomic_DNA"/>
</dbReference>
<dbReference type="InterPro" id="IPR011006">
    <property type="entry name" value="CheY-like_superfamily"/>
</dbReference>
<feature type="domain" description="Response regulatory" evidence="2">
    <location>
        <begin position="2"/>
        <end position="117"/>
    </location>
</feature>
<evidence type="ECO:0000313" key="3">
    <source>
        <dbReference type="EMBL" id="QIP13466.1"/>
    </source>
</evidence>
<proteinExistence type="predicted"/>
<dbReference type="InterPro" id="IPR001789">
    <property type="entry name" value="Sig_transdc_resp-reg_receiver"/>
</dbReference>
<reference evidence="3 4" key="1">
    <citation type="submission" date="2020-03" db="EMBL/GenBank/DDBJ databases">
        <authorList>
            <person name="Kim M.K."/>
        </authorList>
    </citation>
    <scope>NUCLEOTIDE SEQUENCE [LARGE SCALE GENOMIC DNA]</scope>
    <source>
        <strain evidence="3 4">BT328</strain>
    </source>
</reference>
<dbReference type="PROSITE" id="PS50110">
    <property type="entry name" value="RESPONSE_REGULATORY"/>
    <property type="match status" value="1"/>
</dbReference>
<accession>A0A6G9AMA7</accession>
<dbReference type="GO" id="GO:0000156">
    <property type="term" value="F:phosphorelay response regulator activity"/>
    <property type="evidence" value="ECO:0007669"/>
    <property type="project" value="InterPro"/>
</dbReference>
<dbReference type="SUPFAM" id="SSF52172">
    <property type="entry name" value="CheY-like"/>
    <property type="match status" value="1"/>
</dbReference>
<dbReference type="GO" id="GO:0003677">
    <property type="term" value="F:DNA binding"/>
    <property type="evidence" value="ECO:0007669"/>
    <property type="project" value="InterPro"/>
</dbReference>
<organism evidence="3 4">
    <name type="scientific">Spirosoma aureum</name>
    <dbReference type="NCBI Taxonomy" id="2692134"/>
    <lineage>
        <taxon>Bacteria</taxon>
        <taxon>Pseudomonadati</taxon>
        <taxon>Bacteroidota</taxon>
        <taxon>Cytophagia</taxon>
        <taxon>Cytophagales</taxon>
        <taxon>Cytophagaceae</taxon>
        <taxon>Spirosoma</taxon>
    </lineage>
</organism>
<dbReference type="Pfam" id="PF00072">
    <property type="entry name" value="Response_reg"/>
    <property type="match status" value="1"/>
</dbReference>
<sequence length="256" mass="29303">MNVLIIEDEPLTAQNLELLLYEYDPQIRVLAQLPSVSKSVQWFRAPQPLQPDLIFLDIHLEDDLGFSLIKELNLTIPIIFTTAFDQYALQAFKANSIDYLLKPIEAEELAAAIDKFKLVRQNPSTTLLDTTALNQLMKKLDPPAYRDRFLVSIGPRLRTIRTDEIAYFFFEDKATFVTPHSGIPVSIDYSLDRLGQLVDPDHFYRVNRSFLVSASAIKSVYAYTGSKLKVELVPQPRQEVFVSVDRVTSFKEWMGK</sequence>
<dbReference type="AlphaFoldDB" id="A0A6G9AMA7"/>
<keyword evidence="4" id="KW-1185">Reference proteome</keyword>
<dbReference type="Gene3D" id="2.40.50.1020">
    <property type="entry name" value="LytTr DNA-binding domain"/>
    <property type="match status" value="1"/>
</dbReference>